<dbReference type="InterPro" id="IPR006016">
    <property type="entry name" value="UspA"/>
</dbReference>
<protein>
    <recommendedName>
        <fullName evidence="2">UspA domain-containing protein</fullName>
    </recommendedName>
</protein>
<dbReference type="InterPro" id="IPR006015">
    <property type="entry name" value="Universal_stress_UspA"/>
</dbReference>
<dbReference type="Gene3D" id="3.40.50.620">
    <property type="entry name" value="HUPs"/>
    <property type="match status" value="2"/>
</dbReference>
<dbReference type="RefSeq" id="WP_016189426.1">
    <property type="nucleotide sequence ID" value="NZ_AOSG01000088.1"/>
</dbReference>
<proteinExistence type="inferred from homology"/>
<feature type="domain" description="UspA" evidence="2">
    <location>
        <begin position="9"/>
        <end position="141"/>
    </location>
</feature>
<dbReference type="SUPFAM" id="SSF52402">
    <property type="entry name" value="Adenine nucleotide alpha hydrolases-like"/>
    <property type="match status" value="2"/>
</dbReference>
<accession>A0A9P2T8D3</accession>
<keyword evidence="4" id="KW-1185">Reference proteome</keyword>
<name>A0A9P2T8D3_THEFU</name>
<dbReference type="Proteomes" id="UP000014184">
    <property type="component" value="Unassembled WGS sequence"/>
</dbReference>
<comment type="similarity">
    <text evidence="1">Belongs to the universal stress protein A family.</text>
</comment>
<dbReference type="InterPro" id="IPR014729">
    <property type="entry name" value="Rossmann-like_a/b/a_fold"/>
</dbReference>
<comment type="caution">
    <text evidence="3">The sequence shown here is derived from an EMBL/GenBank/DDBJ whole genome shotgun (WGS) entry which is preliminary data.</text>
</comment>
<evidence type="ECO:0000256" key="1">
    <source>
        <dbReference type="ARBA" id="ARBA00008791"/>
    </source>
</evidence>
<feature type="domain" description="UspA" evidence="2">
    <location>
        <begin position="150"/>
        <end position="292"/>
    </location>
</feature>
<gene>
    <name evidence="3" type="ORF">TM51_15575</name>
</gene>
<reference evidence="3 4" key="1">
    <citation type="journal article" date="2013" name="Genome Announc.">
        <title>Draft Genome Sequence of the Lignocellulose Decomposer Thermobifida fusca Strain TM51.</title>
        <authorList>
            <person name="Toth A."/>
            <person name="Barna T."/>
            <person name="Nagy I."/>
            <person name="Horvath B."/>
            <person name="Nagy I."/>
            <person name="Tancsics A."/>
            <person name="Kriszt B."/>
            <person name="Baka E."/>
            <person name="Fekete C."/>
            <person name="Kukolya J."/>
        </authorList>
    </citation>
    <scope>NUCLEOTIDE SEQUENCE [LARGE SCALE GENOMIC DNA]</scope>
    <source>
        <strain evidence="3 4">TM51</strain>
    </source>
</reference>
<dbReference type="EMBL" id="AOSG01000088">
    <property type="protein sequence ID" value="EOR69869.1"/>
    <property type="molecule type" value="Genomic_DNA"/>
</dbReference>
<dbReference type="PRINTS" id="PR01438">
    <property type="entry name" value="UNVRSLSTRESS"/>
</dbReference>
<dbReference type="CDD" id="cd00293">
    <property type="entry name" value="USP-like"/>
    <property type="match status" value="1"/>
</dbReference>
<dbReference type="PANTHER" id="PTHR46268">
    <property type="entry name" value="STRESS RESPONSE PROTEIN NHAX"/>
    <property type="match status" value="1"/>
</dbReference>
<evidence type="ECO:0000259" key="2">
    <source>
        <dbReference type="Pfam" id="PF00582"/>
    </source>
</evidence>
<evidence type="ECO:0000313" key="4">
    <source>
        <dbReference type="Proteomes" id="UP000014184"/>
    </source>
</evidence>
<organism evidence="3 4">
    <name type="scientific">Thermobifida fusca TM51</name>
    <dbReference type="NCBI Taxonomy" id="1169414"/>
    <lineage>
        <taxon>Bacteria</taxon>
        <taxon>Bacillati</taxon>
        <taxon>Actinomycetota</taxon>
        <taxon>Actinomycetes</taxon>
        <taxon>Streptosporangiales</taxon>
        <taxon>Nocardiopsidaceae</taxon>
        <taxon>Thermobifida</taxon>
    </lineage>
</organism>
<sequence length="296" mass="31267">MSTPSSGLIVAAVDESEGSLRALDWAAQEARLWGRKLRVVHVVDHPFRKRASRDAEGGTAENHARQLVHEAVERVRKREPDVEVDALHVVGAPGPTLVQQSEGAHVIVAGSRGLAGLRAVLLGSVGIQLAALAECPAVIVPDREERTLTNRVVVGVDGSPAAWAAAERAFAEAAARQATVRTVAVASRASHGVFAALETPDAEGTPEQGAALAEARRFLSESLAGHRERYPDVPVEEEVVVGHPAEVLVTESQHADLVVVGSRGRGGFTGMLLGSVSQTVLTHAWCPVMVVHAEKR</sequence>
<dbReference type="Pfam" id="PF00582">
    <property type="entry name" value="Usp"/>
    <property type="match status" value="2"/>
</dbReference>
<dbReference type="AlphaFoldDB" id="A0A9P2T8D3"/>
<dbReference type="PANTHER" id="PTHR46268:SF6">
    <property type="entry name" value="UNIVERSAL STRESS PROTEIN UP12"/>
    <property type="match status" value="1"/>
</dbReference>
<evidence type="ECO:0000313" key="3">
    <source>
        <dbReference type="EMBL" id="EOR69869.1"/>
    </source>
</evidence>